<feature type="domain" description="CUB" evidence="3">
    <location>
        <begin position="590"/>
        <end position="680"/>
    </location>
</feature>
<organism evidence="4 5">
    <name type="scientific">Oedothorax gibbosus</name>
    <dbReference type="NCBI Taxonomy" id="931172"/>
    <lineage>
        <taxon>Eukaryota</taxon>
        <taxon>Metazoa</taxon>
        <taxon>Ecdysozoa</taxon>
        <taxon>Arthropoda</taxon>
        <taxon>Chelicerata</taxon>
        <taxon>Arachnida</taxon>
        <taxon>Araneae</taxon>
        <taxon>Araneomorphae</taxon>
        <taxon>Entelegynae</taxon>
        <taxon>Araneoidea</taxon>
        <taxon>Linyphiidae</taxon>
        <taxon>Erigoninae</taxon>
        <taxon>Oedothorax</taxon>
    </lineage>
</organism>
<dbReference type="InterPro" id="IPR035914">
    <property type="entry name" value="Sperma_CUB_dom_sf"/>
</dbReference>
<dbReference type="SUPFAM" id="SSF49854">
    <property type="entry name" value="Spermadhesin, CUB domain"/>
    <property type="match status" value="3"/>
</dbReference>
<dbReference type="InterPro" id="IPR023415">
    <property type="entry name" value="LDLR_class-A_CS"/>
</dbReference>
<name>A0AAV6UTQ2_9ARAC</name>
<keyword evidence="1" id="KW-1015">Disulfide bond</keyword>
<dbReference type="Proteomes" id="UP000827092">
    <property type="component" value="Unassembled WGS sequence"/>
</dbReference>
<dbReference type="AlphaFoldDB" id="A0AAV6UTQ2"/>
<dbReference type="SUPFAM" id="SSF57424">
    <property type="entry name" value="LDL receptor-like module"/>
    <property type="match status" value="1"/>
</dbReference>
<dbReference type="EMBL" id="JAFNEN010000282">
    <property type="protein sequence ID" value="KAG8187013.1"/>
    <property type="molecule type" value="Genomic_DNA"/>
</dbReference>
<evidence type="ECO:0000259" key="3">
    <source>
        <dbReference type="Pfam" id="PF00431"/>
    </source>
</evidence>
<dbReference type="Pfam" id="PF00431">
    <property type="entry name" value="CUB"/>
    <property type="match status" value="1"/>
</dbReference>
<dbReference type="PANTHER" id="PTHR46908:SF8">
    <property type="entry name" value="C-TYPE LECTIN DOMAIN-CONTAINING PROTEIN"/>
    <property type="match status" value="1"/>
</dbReference>
<sequence length="876" mass="96028">MWRITACVILLGCSAFIFCADENVEEKPKPPPPDCAKNVTTATGRVHLNVNGFTGECVWSIKPNLTNGTAPTISLFLHSLFLHENDTVTLFNKETDVANDSLSIIKPLRAQNGSVTIVTGEKELFIKFKGTKNVPYIRDFDGMYHGHLCTFPLKSTIEKGVQLIHSPIAANNLKKDIDCQYTFDKDQHSRITAAFLFREFKMNSSEVSLAQTTIESPYKRDVPIEFFPLSEHQSVTIDVKMPLKTNDSYCLQIRPVDFLCQGQKTFDASGKTVTLISPKDTLNNGTILPECRWVIQHPDSKQVLGIQFVKLLFDSAIDIIAINDGPSELSTPLVQVTASSGNLTKYQLVRSTGPFMWVSYKPNTYASELSAIVQAHGQGGHFNGSGSIVMNPDPSDAVFLLEVPENEMILLQFDEKSSNFPAPATLSVYDGFDKTNLLATLHGKVWYPVISKSSKMMLIASKFDAGSFKADFKGMPASCLHMSSFTDENYVLSGNCNKTCLWVVPPQDQPNSNLVLNLQYLNMNKKDTIKIRKLDAAQTILGDISTGVSHVPQMMVPAEIGALVEIGRAACEKENSDIVVVGHSSYLPACGSNLTLTPQANFQISSPLHPDTYPLYAKCKWQLSTAKTNLVHLAFHSLKLAPNHCVKVIQNKTEQQFVGSDLPGDLFLTGETTVEFDSGNCTKAGGADSLMSSEGFVLNGTVSDCGGILSGKASGTFTVAANKTLCIWKVSVPETGHDASDVVNVISYSVSKNGNEGNYELDVYDGNSIRDSKIVNESKPDQPPWSRSDNLIFVYKRIDVAKPSASITVKYETIGCNSTMQCENKVCMHPDWRCNGVNDCGDFTDERNCNAVPLPPIVQLTGSRMRRKTYVAANAT</sequence>
<dbReference type="Gene3D" id="2.60.120.290">
    <property type="entry name" value="Spermadhesin, CUB domain"/>
    <property type="match status" value="1"/>
</dbReference>
<dbReference type="CDD" id="cd00112">
    <property type="entry name" value="LDLa"/>
    <property type="match status" value="1"/>
</dbReference>
<evidence type="ECO:0000256" key="1">
    <source>
        <dbReference type="ARBA" id="ARBA00023157"/>
    </source>
</evidence>
<dbReference type="PROSITE" id="PS01209">
    <property type="entry name" value="LDLRA_1"/>
    <property type="match status" value="1"/>
</dbReference>
<dbReference type="InterPro" id="IPR052129">
    <property type="entry name" value="Spermadhesin-Link_domain"/>
</dbReference>
<dbReference type="SMART" id="SM00192">
    <property type="entry name" value="LDLa"/>
    <property type="match status" value="1"/>
</dbReference>
<dbReference type="InterPro" id="IPR002172">
    <property type="entry name" value="LDrepeatLR_classA_rpt"/>
</dbReference>
<feature type="signal peptide" evidence="2">
    <location>
        <begin position="1"/>
        <end position="19"/>
    </location>
</feature>
<dbReference type="PANTHER" id="PTHR46908">
    <property type="entry name" value="CUBILIN-LIKE PROTEIN"/>
    <property type="match status" value="1"/>
</dbReference>
<reference evidence="4 5" key="1">
    <citation type="journal article" date="2022" name="Nat. Ecol. Evol.">
        <title>A masculinizing supergene underlies an exaggerated male reproductive morph in a spider.</title>
        <authorList>
            <person name="Hendrickx F."/>
            <person name="De Corte Z."/>
            <person name="Sonet G."/>
            <person name="Van Belleghem S.M."/>
            <person name="Kostlbacher S."/>
            <person name="Vangestel C."/>
        </authorList>
    </citation>
    <scope>NUCLEOTIDE SEQUENCE [LARGE SCALE GENOMIC DNA]</scope>
    <source>
        <strain evidence="4">W744_W776</strain>
    </source>
</reference>
<keyword evidence="2" id="KW-0732">Signal</keyword>
<comment type="caution">
    <text evidence="4">The sequence shown here is derived from an EMBL/GenBank/DDBJ whole genome shotgun (WGS) entry which is preliminary data.</text>
</comment>
<keyword evidence="5" id="KW-1185">Reference proteome</keyword>
<dbReference type="InterPro" id="IPR036055">
    <property type="entry name" value="LDL_receptor-like_sf"/>
</dbReference>
<evidence type="ECO:0000313" key="4">
    <source>
        <dbReference type="EMBL" id="KAG8187013.1"/>
    </source>
</evidence>
<evidence type="ECO:0000313" key="5">
    <source>
        <dbReference type="Proteomes" id="UP000827092"/>
    </source>
</evidence>
<dbReference type="InterPro" id="IPR000859">
    <property type="entry name" value="CUB_dom"/>
</dbReference>
<gene>
    <name evidence="4" type="ORF">JTE90_005782</name>
</gene>
<dbReference type="Pfam" id="PF00057">
    <property type="entry name" value="Ldl_recept_a"/>
    <property type="match status" value="1"/>
</dbReference>
<dbReference type="Gene3D" id="4.10.400.10">
    <property type="entry name" value="Low-density Lipoprotein Receptor"/>
    <property type="match status" value="1"/>
</dbReference>
<proteinExistence type="predicted"/>
<feature type="chain" id="PRO_5043641733" description="CUB domain-containing protein" evidence="2">
    <location>
        <begin position="20"/>
        <end position="876"/>
    </location>
</feature>
<protein>
    <recommendedName>
        <fullName evidence="3">CUB domain-containing protein</fullName>
    </recommendedName>
</protein>
<accession>A0AAV6UTQ2</accession>
<evidence type="ECO:0000256" key="2">
    <source>
        <dbReference type="SAM" id="SignalP"/>
    </source>
</evidence>